<evidence type="ECO:0000256" key="1">
    <source>
        <dbReference type="ARBA" id="ARBA00005964"/>
    </source>
</evidence>
<dbReference type="GO" id="GO:0052689">
    <property type="term" value="F:carboxylic ester hydrolase activity"/>
    <property type="evidence" value="ECO:0007669"/>
    <property type="project" value="TreeGrafter"/>
</dbReference>
<proteinExistence type="inferred from homology"/>
<organism evidence="5 6">
    <name type="scientific">Trichodelitschia bisporula</name>
    <dbReference type="NCBI Taxonomy" id="703511"/>
    <lineage>
        <taxon>Eukaryota</taxon>
        <taxon>Fungi</taxon>
        <taxon>Dikarya</taxon>
        <taxon>Ascomycota</taxon>
        <taxon>Pezizomycotina</taxon>
        <taxon>Dothideomycetes</taxon>
        <taxon>Dothideomycetes incertae sedis</taxon>
        <taxon>Phaeotrichales</taxon>
        <taxon>Phaeotrichaceae</taxon>
        <taxon>Trichodelitschia</taxon>
    </lineage>
</organism>
<keyword evidence="2 3" id="KW-0378">Hydrolase</keyword>
<dbReference type="InterPro" id="IPR029058">
    <property type="entry name" value="AB_hydrolase_fold"/>
</dbReference>
<dbReference type="InterPro" id="IPR050654">
    <property type="entry name" value="AChE-related_enzymes"/>
</dbReference>
<keyword evidence="6" id="KW-1185">Reference proteome</keyword>
<evidence type="ECO:0000313" key="5">
    <source>
        <dbReference type="EMBL" id="KAF2398122.1"/>
    </source>
</evidence>
<name>A0A6G1HQ53_9PEZI</name>
<protein>
    <recommendedName>
        <fullName evidence="3">Carboxylic ester hydrolase</fullName>
        <ecNumber evidence="3">3.1.1.-</ecNumber>
    </recommendedName>
</protein>
<feature type="signal peptide" evidence="3">
    <location>
        <begin position="1"/>
        <end position="17"/>
    </location>
</feature>
<keyword evidence="3" id="KW-0732">Signal</keyword>
<dbReference type="SUPFAM" id="SSF53474">
    <property type="entry name" value="alpha/beta-Hydrolases"/>
    <property type="match status" value="1"/>
</dbReference>
<gene>
    <name evidence="5" type="ORF">EJ06DRAFT_513972</name>
</gene>
<evidence type="ECO:0000313" key="6">
    <source>
        <dbReference type="Proteomes" id="UP000799640"/>
    </source>
</evidence>
<dbReference type="Proteomes" id="UP000799640">
    <property type="component" value="Unassembled WGS sequence"/>
</dbReference>
<sequence>MKHSLSVVLLLLRGAAAAEWVVGQPVQTTSGVVRGHPAEDHNEVSEYLGIPFAAPPLGPLRFAPPAAYVPKGNATIDARAFGPDCPALVSPVPANASDIVKANLGHLAQNGHNFSEDCLTLNIWTKPQDWPEEPRKAVLVWIYGGGFTTGSTAIPFYNGQVFAERAGTVVVSINYRVNVFGFPGAPLEDMNLGLLDQRKAVEWVRDNIAAFGGDPNRITLFGESAGARAVDIYSYAWTKDPIVNGFIAESGAAPLVSGTKHNPATWFELSTRLGCGGSAAANKTVECVRGKTWRQVLDGMGTAGGTRRLLSFVPVVDEKVYFSDYDVRAKEGRFIKRPMLVGNNDNEGGLSAATQKASPAAVDAINAGYTCGAAAAAARRRALGIPAWRYRFVPVWSNQAFAEGVGAYHSSEIPAVFGLSESIFPDIPASEEQLRLSATMNKAWTMFAQDPEKGLLDLRWPLYDAKSKFHVMRGRVGLMVIADDTLIILGEQNTRNVGFDLGERYDAKCASLMSSMSSGKGA</sequence>
<accession>A0A6G1HQ53</accession>
<comment type="similarity">
    <text evidence="1 3">Belongs to the type-B carboxylesterase/lipase family.</text>
</comment>
<feature type="chain" id="PRO_5026377367" description="Carboxylic ester hydrolase" evidence="3">
    <location>
        <begin position="18"/>
        <end position="522"/>
    </location>
</feature>
<dbReference type="OrthoDB" id="408631at2759"/>
<dbReference type="InterPro" id="IPR019826">
    <property type="entry name" value="Carboxylesterase_B_AS"/>
</dbReference>
<dbReference type="AlphaFoldDB" id="A0A6G1HQ53"/>
<dbReference type="Pfam" id="PF00135">
    <property type="entry name" value="COesterase"/>
    <property type="match status" value="1"/>
</dbReference>
<dbReference type="PROSITE" id="PS00122">
    <property type="entry name" value="CARBOXYLESTERASE_B_1"/>
    <property type="match status" value="1"/>
</dbReference>
<feature type="domain" description="Carboxylesterase type B" evidence="4">
    <location>
        <begin position="26"/>
        <end position="360"/>
    </location>
</feature>
<dbReference type="EMBL" id="ML996701">
    <property type="protein sequence ID" value="KAF2398122.1"/>
    <property type="molecule type" value="Genomic_DNA"/>
</dbReference>
<dbReference type="Gene3D" id="3.40.50.1820">
    <property type="entry name" value="alpha/beta hydrolase"/>
    <property type="match status" value="2"/>
</dbReference>
<evidence type="ECO:0000256" key="3">
    <source>
        <dbReference type="RuleBase" id="RU361235"/>
    </source>
</evidence>
<evidence type="ECO:0000259" key="4">
    <source>
        <dbReference type="Pfam" id="PF00135"/>
    </source>
</evidence>
<dbReference type="InterPro" id="IPR002018">
    <property type="entry name" value="CarbesteraseB"/>
</dbReference>
<evidence type="ECO:0000256" key="2">
    <source>
        <dbReference type="ARBA" id="ARBA00022801"/>
    </source>
</evidence>
<reference evidence="5" key="1">
    <citation type="journal article" date="2020" name="Stud. Mycol.">
        <title>101 Dothideomycetes genomes: a test case for predicting lifestyles and emergence of pathogens.</title>
        <authorList>
            <person name="Haridas S."/>
            <person name="Albert R."/>
            <person name="Binder M."/>
            <person name="Bloem J."/>
            <person name="Labutti K."/>
            <person name="Salamov A."/>
            <person name="Andreopoulos B."/>
            <person name="Baker S."/>
            <person name="Barry K."/>
            <person name="Bills G."/>
            <person name="Bluhm B."/>
            <person name="Cannon C."/>
            <person name="Castanera R."/>
            <person name="Culley D."/>
            <person name="Daum C."/>
            <person name="Ezra D."/>
            <person name="Gonzalez J."/>
            <person name="Henrissat B."/>
            <person name="Kuo A."/>
            <person name="Liang C."/>
            <person name="Lipzen A."/>
            <person name="Lutzoni F."/>
            <person name="Magnuson J."/>
            <person name="Mondo S."/>
            <person name="Nolan M."/>
            <person name="Ohm R."/>
            <person name="Pangilinan J."/>
            <person name="Park H.-J."/>
            <person name="Ramirez L."/>
            <person name="Alfaro M."/>
            <person name="Sun H."/>
            <person name="Tritt A."/>
            <person name="Yoshinaga Y."/>
            <person name="Zwiers L.-H."/>
            <person name="Turgeon B."/>
            <person name="Goodwin S."/>
            <person name="Spatafora J."/>
            <person name="Crous P."/>
            <person name="Grigoriev I."/>
        </authorList>
    </citation>
    <scope>NUCLEOTIDE SEQUENCE</scope>
    <source>
        <strain evidence="5">CBS 262.69</strain>
    </source>
</reference>
<dbReference type="PANTHER" id="PTHR43918:SF4">
    <property type="entry name" value="CARBOXYLIC ESTER HYDROLASE"/>
    <property type="match status" value="1"/>
</dbReference>
<dbReference type="EC" id="3.1.1.-" evidence="3"/>
<dbReference type="PANTHER" id="PTHR43918">
    <property type="entry name" value="ACETYLCHOLINESTERASE"/>
    <property type="match status" value="1"/>
</dbReference>